<dbReference type="RefSeq" id="WP_013657276.1">
    <property type="nucleotide sequence ID" value="NC_015275.1"/>
</dbReference>
<dbReference type="PANTHER" id="PTHR34298">
    <property type="entry name" value="SEGREGATION AND CONDENSATION PROTEIN B"/>
    <property type="match status" value="1"/>
</dbReference>
<dbReference type="eggNOG" id="COG1386">
    <property type="taxonomic scope" value="Bacteria"/>
</dbReference>
<organism evidence="6 7">
    <name type="scientific">Cellulosilyticum lentocellum (strain ATCC 49066 / DSM 5427 / NCIMB 11756 / RHM5)</name>
    <name type="common">Clostridium lentocellum</name>
    <dbReference type="NCBI Taxonomy" id="642492"/>
    <lineage>
        <taxon>Bacteria</taxon>
        <taxon>Bacillati</taxon>
        <taxon>Bacillota</taxon>
        <taxon>Clostridia</taxon>
        <taxon>Lachnospirales</taxon>
        <taxon>Cellulosilyticaceae</taxon>
        <taxon>Cellulosilyticum</taxon>
    </lineage>
</organism>
<dbReference type="GO" id="GO:0005737">
    <property type="term" value="C:cytoplasm"/>
    <property type="evidence" value="ECO:0007669"/>
    <property type="project" value="UniProtKB-SubCell"/>
</dbReference>
<dbReference type="InterPro" id="IPR036390">
    <property type="entry name" value="WH_DNA-bd_sf"/>
</dbReference>
<evidence type="ECO:0000256" key="2">
    <source>
        <dbReference type="ARBA" id="ARBA00022618"/>
    </source>
</evidence>
<evidence type="ECO:0000313" key="6">
    <source>
        <dbReference type="EMBL" id="ADZ83982.1"/>
    </source>
</evidence>
<evidence type="ECO:0000256" key="5">
    <source>
        <dbReference type="HAMAP-Rule" id="MF_01804"/>
    </source>
</evidence>
<evidence type="ECO:0000256" key="3">
    <source>
        <dbReference type="ARBA" id="ARBA00022829"/>
    </source>
</evidence>
<dbReference type="KEGG" id="cle:Clole_2273"/>
<dbReference type="EMBL" id="CP002582">
    <property type="protein sequence ID" value="ADZ83982.1"/>
    <property type="molecule type" value="Genomic_DNA"/>
</dbReference>
<dbReference type="HAMAP" id="MF_01804">
    <property type="entry name" value="ScpB"/>
    <property type="match status" value="1"/>
</dbReference>
<keyword evidence="3 5" id="KW-0159">Chromosome partition</keyword>
<dbReference type="STRING" id="642492.Clole_2273"/>
<comment type="function">
    <text evidence="5">Participates in chromosomal partition during cell division. May act via the formation of a condensin-like complex containing Smc and ScpA that pull DNA away from mid-cell into both cell halves.</text>
</comment>
<dbReference type="InterPro" id="IPR036388">
    <property type="entry name" value="WH-like_DNA-bd_sf"/>
</dbReference>
<protein>
    <recommendedName>
        <fullName evidence="5">Segregation and condensation protein B</fullName>
    </recommendedName>
</protein>
<evidence type="ECO:0000256" key="1">
    <source>
        <dbReference type="ARBA" id="ARBA00022490"/>
    </source>
</evidence>
<accession>F2JS45</accession>
<dbReference type="Gene3D" id="1.10.10.10">
    <property type="entry name" value="Winged helix-like DNA-binding domain superfamily/Winged helix DNA-binding domain"/>
    <property type="match status" value="2"/>
</dbReference>
<dbReference type="HOGENOM" id="CLU_045647_5_3_9"/>
<dbReference type="NCBIfam" id="TIGR00281">
    <property type="entry name" value="SMC-Scp complex subunit ScpB"/>
    <property type="match status" value="1"/>
</dbReference>
<keyword evidence="2 5" id="KW-0132">Cell division</keyword>
<dbReference type="AlphaFoldDB" id="F2JS45"/>
<gene>
    <name evidence="5" type="primary">scpB</name>
    <name evidence="6" type="ordered locus">Clole_2273</name>
</gene>
<dbReference type="Pfam" id="PF04079">
    <property type="entry name" value="SMC_ScpB"/>
    <property type="match status" value="1"/>
</dbReference>
<dbReference type="PANTHER" id="PTHR34298:SF2">
    <property type="entry name" value="SEGREGATION AND CONDENSATION PROTEIN B"/>
    <property type="match status" value="1"/>
</dbReference>
<sequence length="204" mass="23696">MKKTELESSIEALLFYAGDIISQKRLCEICNTEAFSVHMAINHLNDYYGQTNSGIEIIEVDDGYQMCTSPKHTEIIQLYRQKPVKNLLTQALIETLAIIAYSQPITRTQIEDIRGVRCEHAMSKLMEYGLIEEVGRLNVIGRPILFGTTNEFLRHFGFRNLEELPKIKEELLEKFKEEVREEMSYYEDHEAMKEEVNLALDVEE</sequence>
<dbReference type="GO" id="GO:0051304">
    <property type="term" value="P:chromosome separation"/>
    <property type="evidence" value="ECO:0007669"/>
    <property type="project" value="InterPro"/>
</dbReference>
<evidence type="ECO:0000256" key="4">
    <source>
        <dbReference type="ARBA" id="ARBA00023306"/>
    </source>
</evidence>
<dbReference type="PIRSF" id="PIRSF019345">
    <property type="entry name" value="ScpB"/>
    <property type="match status" value="1"/>
</dbReference>
<keyword evidence="4 5" id="KW-0131">Cell cycle</keyword>
<keyword evidence="7" id="KW-1185">Reference proteome</keyword>
<dbReference type="GO" id="GO:0006260">
    <property type="term" value="P:DNA replication"/>
    <property type="evidence" value="ECO:0007669"/>
    <property type="project" value="UniProtKB-UniRule"/>
</dbReference>
<dbReference type="SUPFAM" id="SSF46785">
    <property type="entry name" value="Winged helix' DNA-binding domain"/>
    <property type="match status" value="2"/>
</dbReference>
<comment type="similarity">
    <text evidence="5">Belongs to the ScpB family.</text>
</comment>
<comment type="subunit">
    <text evidence="5">Homodimer. Homodimerization may be required to stabilize the binding of ScpA to the Smc head domains. Component of a cohesin-like complex composed of ScpA, ScpB and the Smc homodimer, in which ScpA and ScpB bind to the head domain of Smc. The presence of the three proteins is required for the association of the complex with DNA.</text>
</comment>
<comment type="subcellular location">
    <subcellularLocation>
        <location evidence="5">Cytoplasm</location>
    </subcellularLocation>
    <text evidence="5">Associated with two foci at the outer edges of the nucleoid region in young cells, and at four foci within both cell halves in older cells.</text>
</comment>
<dbReference type="InterPro" id="IPR005234">
    <property type="entry name" value="ScpB_csome_segregation"/>
</dbReference>
<evidence type="ECO:0000313" key="7">
    <source>
        <dbReference type="Proteomes" id="UP000008467"/>
    </source>
</evidence>
<dbReference type="GO" id="GO:0051301">
    <property type="term" value="P:cell division"/>
    <property type="evidence" value="ECO:0007669"/>
    <property type="project" value="UniProtKB-KW"/>
</dbReference>
<proteinExistence type="inferred from homology"/>
<keyword evidence="1 5" id="KW-0963">Cytoplasm</keyword>
<dbReference type="Proteomes" id="UP000008467">
    <property type="component" value="Chromosome"/>
</dbReference>
<name>F2JS45_CELLD</name>
<reference evidence="6 7" key="1">
    <citation type="journal article" date="2011" name="J. Bacteriol.">
        <title>Complete genome sequence of the cellulose-degrading bacterium Cellulosilyticum lentocellum.</title>
        <authorList>
            <consortium name="US DOE Joint Genome Institute"/>
            <person name="Miller D.A."/>
            <person name="Suen G."/>
            <person name="Bruce D."/>
            <person name="Copeland A."/>
            <person name="Cheng J.F."/>
            <person name="Detter C."/>
            <person name="Goodwin L.A."/>
            <person name="Han C.S."/>
            <person name="Hauser L.J."/>
            <person name="Land M.L."/>
            <person name="Lapidus A."/>
            <person name="Lucas S."/>
            <person name="Meincke L."/>
            <person name="Pitluck S."/>
            <person name="Tapia R."/>
            <person name="Teshima H."/>
            <person name="Woyke T."/>
            <person name="Fox B.G."/>
            <person name="Angert E.R."/>
            <person name="Currie C.R."/>
        </authorList>
    </citation>
    <scope>NUCLEOTIDE SEQUENCE [LARGE SCALE GENOMIC DNA]</scope>
    <source>
        <strain evidence="7">ATCC 49066 / DSM 5427 / NCIMB 11756 / RHM5</strain>
    </source>
</reference>